<gene>
    <name evidence="4" type="ORF">CBR_g30943</name>
</gene>
<protein>
    <recommendedName>
        <fullName evidence="3">CCHC-type domain-containing protein</fullName>
    </recommendedName>
</protein>
<evidence type="ECO:0000313" key="4">
    <source>
        <dbReference type="EMBL" id="GBG80481.1"/>
    </source>
</evidence>
<organism evidence="4 5">
    <name type="scientific">Chara braunii</name>
    <name type="common">Braun's stonewort</name>
    <dbReference type="NCBI Taxonomy" id="69332"/>
    <lineage>
        <taxon>Eukaryota</taxon>
        <taxon>Viridiplantae</taxon>
        <taxon>Streptophyta</taxon>
        <taxon>Charophyceae</taxon>
        <taxon>Charales</taxon>
        <taxon>Characeae</taxon>
        <taxon>Chara</taxon>
    </lineage>
</organism>
<keyword evidence="1" id="KW-0479">Metal-binding</keyword>
<dbReference type="GO" id="GO:0008270">
    <property type="term" value="F:zinc ion binding"/>
    <property type="evidence" value="ECO:0007669"/>
    <property type="project" value="UniProtKB-KW"/>
</dbReference>
<dbReference type="Proteomes" id="UP000265515">
    <property type="component" value="Unassembled WGS sequence"/>
</dbReference>
<dbReference type="AlphaFoldDB" id="A0A388LDV0"/>
<keyword evidence="5" id="KW-1185">Reference proteome</keyword>
<dbReference type="EMBL" id="BFEA01000347">
    <property type="protein sequence ID" value="GBG80481.1"/>
    <property type="molecule type" value="Genomic_DNA"/>
</dbReference>
<dbReference type="SUPFAM" id="SSF57756">
    <property type="entry name" value="Retrovirus zinc finger-like domains"/>
    <property type="match status" value="1"/>
</dbReference>
<dbReference type="Gramene" id="GBG80481">
    <property type="protein sequence ID" value="GBG80481"/>
    <property type="gene ID" value="CBR_g30943"/>
</dbReference>
<evidence type="ECO:0000313" key="5">
    <source>
        <dbReference type="Proteomes" id="UP000265515"/>
    </source>
</evidence>
<feature type="compositionally biased region" description="Low complexity" evidence="2">
    <location>
        <begin position="57"/>
        <end position="66"/>
    </location>
</feature>
<proteinExistence type="predicted"/>
<feature type="region of interest" description="Disordered" evidence="2">
    <location>
        <begin position="112"/>
        <end position="172"/>
    </location>
</feature>
<dbReference type="InterPro" id="IPR036875">
    <property type="entry name" value="Znf_CCHC_sf"/>
</dbReference>
<name>A0A388LDV0_CHABU</name>
<feature type="compositionally biased region" description="Basic and acidic residues" evidence="2">
    <location>
        <begin position="162"/>
        <end position="172"/>
    </location>
</feature>
<dbReference type="InterPro" id="IPR001878">
    <property type="entry name" value="Znf_CCHC"/>
</dbReference>
<keyword evidence="1" id="KW-0862">Zinc</keyword>
<feature type="compositionally biased region" description="Basic and acidic residues" evidence="2">
    <location>
        <begin position="112"/>
        <end position="152"/>
    </location>
</feature>
<feature type="domain" description="CCHC-type" evidence="3">
    <location>
        <begin position="35"/>
        <end position="50"/>
    </location>
</feature>
<dbReference type="Gene3D" id="4.10.60.10">
    <property type="entry name" value="Zinc finger, CCHC-type"/>
    <property type="match status" value="1"/>
</dbReference>
<dbReference type="GO" id="GO:0003676">
    <property type="term" value="F:nucleic acid binding"/>
    <property type="evidence" value="ECO:0007669"/>
    <property type="project" value="InterPro"/>
</dbReference>
<keyword evidence="1" id="KW-0863">Zinc-finger</keyword>
<dbReference type="PROSITE" id="PS50158">
    <property type="entry name" value="ZF_CCHC"/>
    <property type="match status" value="1"/>
</dbReference>
<feature type="region of interest" description="Disordered" evidence="2">
    <location>
        <begin position="48"/>
        <end position="86"/>
    </location>
</feature>
<comment type="caution">
    <text evidence="4">The sequence shown here is derived from an EMBL/GenBank/DDBJ whole genome shotgun (WGS) entry which is preliminary data.</text>
</comment>
<reference evidence="4 5" key="1">
    <citation type="journal article" date="2018" name="Cell">
        <title>The Chara Genome: Secondary Complexity and Implications for Plant Terrestrialization.</title>
        <authorList>
            <person name="Nishiyama T."/>
            <person name="Sakayama H."/>
            <person name="Vries J.D."/>
            <person name="Buschmann H."/>
            <person name="Saint-Marcoux D."/>
            <person name="Ullrich K.K."/>
            <person name="Haas F.B."/>
            <person name="Vanderstraeten L."/>
            <person name="Becker D."/>
            <person name="Lang D."/>
            <person name="Vosolsobe S."/>
            <person name="Rombauts S."/>
            <person name="Wilhelmsson P.K.I."/>
            <person name="Janitza P."/>
            <person name="Kern R."/>
            <person name="Heyl A."/>
            <person name="Rumpler F."/>
            <person name="Villalobos L.I.A.C."/>
            <person name="Clay J.M."/>
            <person name="Skokan R."/>
            <person name="Toyoda A."/>
            <person name="Suzuki Y."/>
            <person name="Kagoshima H."/>
            <person name="Schijlen E."/>
            <person name="Tajeshwar N."/>
            <person name="Catarino B."/>
            <person name="Hetherington A.J."/>
            <person name="Saltykova A."/>
            <person name="Bonnot C."/>
            <person name="Breuninger H."/>
            <person name="Symeonidi A."/>
            <person name="Radhakrishnan G.V."/>
            <person name="Van Nieuwerburgh F."/>
            <person name="Deforce D."/>
            <person name="Chang C."/>
            <person name="Karol K.G."/>
            <person name="Hedrich R."/>
            <person name="Ulvskov P."/>
            <person name="Glockner G."/>
            <person name="Delwiche C.F."/>
            <person name="Petrasek J."/>
            <person name="Van de Peer Y."/>
            <person name="Friml J."/>
            <person name="Beilby M."/>
            <person name="Dolan L."/>
            <person name="Kohara Y."/>
            <person name="Sugano S."/>
            <person name="Fujiyama A."/>
            <person name="Delaux P.-M."/>
            <person name="Quint M."/>
            <person name="TheiBen G."/>
            <person name="Hagemann M."/>
            <person name="Harholt J."/>
            <person name="Dunand C."/>
            <person name="Zachgo S."/>
            <person name="Langdale J."/>
            <person name="Maumus F."/>
            <person name="Straeten D.V.D."/>
            <person name="Gould S.B."/>
            <person name="Rensing S.A."/>
        </authorList>
    </citation>
    <scope>NUCLEOTIDE SEQUENCE [LARGE SCALE GENOMIC DNA]</scope>
    <source>
        <strain evidence="4 5">S276</strain>
    </source>
</reference>
<evidence type="ECO:0000256" key="1">
    <source>
        <dbReference type="PROSITE-ProRule" id="PRU00047"/>
    </source>
</evidence>
<evidence type="ECO:0000259" key="3">
    <source>
        <dbReference type="PROSITE" id="PS50158"/>
    </source>
</evidence>
<sequence>MSNNDQRDGGNVSGGGGDHGGGDRTDRRQYRAPTCFNCNEVAHYAHRCPNRGRRNYPSRSSSSSGRQRSRSPRRYDNRRHQLPIRDLGVHSQIADLARSIGAMKAQYDIEARKKEEKARRDIEARKKEEKARRKFEKAEAQRLEEEEAEKRALKDKKKKEKLHNEAEKRAEMRKDLRLEMLMDLHWHEMKDKFIAEIKKTVLPSCFPSHKGKGKMELCESEGYSSSGGSDG</sequence>
<evidence type="ECO:0000256" key="2">
    <source>
        <dbReference type="SAM" id="MobiDB-lite"/>
    </source>
</evidence>
<feature type="compositionally biased region" description="Low complexity" evidence="2">
    <location>
        <begin position="220"/>
        <end position="231"/>
    </location>
</feature>
<feature type="region of interest" description="Disordered" evidence="2">
    <location>
        <begin position="1"/>
        <end position="29"/>
    </location>
</feature>
<feature type="region of interest" description="Disordered" evidence="2">
    <location>
        <begin position="206"/>
        <end position="231"/>
    </location>
</feature>
<feature type="compositionally biased region" description="Basic and acidic residues" evidence="2">
    <location>
        <begin position="20"/>
        <end position="29"/>
    </location>
</feature>
<accession>A0A388LDV0</accession>